<proteinExistence type="predicted"/>
<comment type="caution">
    <text evidence="1">The sequence shown here is derived from an EMBL/GenBank/DDBJ whole genome shotgun (WGS) entry which is preliminary data.</text>
</comment>
<protein>
    <submittedName>
        <fullName evidence="1">Uncharacterized protein</fullName>
    </submittedName>
</protein>
<dbReference type="AlphaFoldDB" id="A0A448WS90"/>
<sequence>MLLPIFKTPKPRLKFAPDAQISIMHDYPNEHSFLDSPTDCLRNTASAFDQHDRSLRTHSRAKLLSFPTSYTSETYFNCLVSKQAPGVAPNFWRARETRGLRPYIETHEVPCADTLGTKGIPTTCLDSYKAEEEQNRQDEHAYQRCIQQIPPEAKSNAIRVFTPCIYEEVYSSTVINQIADPEPLDPGSLKPSYGASSLSQSPYQRSKAKCITGEVTGDEGRGDDVFKKADRVGLVDSNTVRQVFTALRSGISKGKPFPTVSLAAFFGLQQQLLQPKQQGYSRECSLPMLLRSRKSNNDRYHNIYTEQHRLLDTEHKIFTTPASSRTTTLTSLSCPSFSSALSSPIHLEAKAVKDRANDISKIETFTVASAPGIRLVPNCQSSPRLEGADLRCEAAVCMDGIIELGLKQTRGAACLTGQIEAGLNCGNRQQGKTLVGK</sequence>
<reference evidence="1" key="1">
    <citation type="submission" date="2018-11" db="EMBL/GenBank/DDBJ databases">
        <authorList>
            <consortium name="Pathogen Informatics"/>
        </authorList>
    </citation>
    <scope>NUCLEOTIDE SEQUENCE</scope>
</reference>
<name>A0A448WS90_9PLAT</name>
<dbReference type="Proteomes" id="UP000784294">
    <property type="component" value="Unassembled WGS sequence"/>
</dbReference>
<dbReference type="EMBL" id="CAAALY010039497">
    <property type="protein sequence ID" value="VEL18969.1"/>
    <property type="molecule type" value="Genomic_DNA"/>
</dbReference>
<keyword evidence="2" id="KW-1185">Reference proteome</keyword>
<accession>A0A448WS90</accession>
<organism evidence="1 2">
    <name type="scientific">Protopolystoma xenopodis</name>
    <dbReference type="NCBI Taxonomy" id="117903"/>
    <lineage>
        <taxon>Eukaryota</taxon>
        <taxon>Metazoa</taxon>
        <taxon>Spiralia</taxon>
        <taxon>Lophotrochozoa</taxon>
        <taxon>Platyhelminthes</taxon>
        <taxon>Monogenea</taxon>
        <taxon>Polyopisthocotylea</taxon>
        <taxon>Polystomatidea</taxon>
        <taxon>Polystomatidae</taxon>
        <taxon>Protopolystoma</taxon>
    </lineage>
</organism>
<evidence type="ECO:0000313" key="2">
    <source>
        <dbReference type="Proteomes" id="UP000784294"/>
    </source>
</evidence>
<evidence type="ECO:0000313" key="1">
    <source>
        <dbReference type="EMBL" id="VEL18969.1"/>
    </source>
</evidence>
<gene>
    <name evidence="1" type="ORF">PXEA_LOCUS12409</name>
</gene>